<feature type="region of interest" description="Disordered" evidence="1">
    <location>
        <begin position="359"/>
        <end position="384"/>
    </location>
</feature>
<dbReference type="EMBL" id="BQNB010013940">
    <property type="protein sequence ID" value="GJT22067.1"/>
    <property type="molecule type" value="Genomic_DNA"/>
</dbReference>
<evidence type="ECO:0000259" key="2">
    <source>
        <dbReference type="Pfam" id="PF13976"/>
    </source>
</evidence>
<dbReference type="SUPFAM" id="SSF56672">
    <property type="entry name" value="DNA/RNA polymerases"/>
    <property type="match status" value="1"/>
</dbReference>
<keyword evidence="5" id="KW-1185">Reference proteome</keyword>
<dbReference type="SUPFAM" id="SSF53098">
    <property type="entry name" value="Ribonuclease H-like"/>
    <property type="match status" value="1"/>
</dbReference>
<protein>
    <submittedName>
        <fullName evidence="4">Retrovirus-related pol polyprotein from transposon TNT 1-94</fullName>
    </submittedName>
</protein>
<dbReference type="InterPro" id="IPR012337">
    <property type="entry name" value="RNaseH-like_sf"/>
</dbReference>
<reference evidence="4" key="2">
    <citation type="submission" date="2022-01" db="EMBL/GenBank/DDBJ databases">
        <authorList>
            <person name="Yamashiro T."/>
            <person name="Shiraishi A."/>
            <person name="Satake H."/>
            <person name="Nakayama K."/>
        </authorList>
    </citation>
    <scope>NUCLEOTIDE SEQUENCE</scope>
</reference>
<dbReference type="Pfam" id="PF13976">
    <property type="entry name" value="gag_pre-integrs"/>
    <property type="match status" value="1"/>
</dbReference>
<accession>A0ABQ5C7H0</accession>
<evidence type="ECO:0000259" key="3">
    <source>
        <dbReference type="Pfam" id="PF25597"/>
    </source>
</evidence>
<evidence type="ECO:0000313" key="5">
    <source>
        <dbReference type="Proteomes" id="UP001151760"/>
    </source>
</evidence>
<dbReference type="Gene3D" id="3.30.420.10">
    <property type="entry name" value="Ribonuclease H-like superfamily/Ribonuclease H"/>
    <property type="match status" value="1"/>
</dbReference>
<gene>
    <name evidence="4" type="ORF">Tco_0892004</name>
</gene>
<evidence type="ECO:0000313" key="4">
    <source>
        <dbReference type="EMBL" id="GJT22067.1"/>
    </source>
</evidence>
<name>A0ABQ5C7H0_9ASTR</name>
<evidence type="ECO:0000256" key="1">
    <source>
        <dbReference type="SAM" id="MobiDB-lite"/>
    </source>
</evidence>
<feature type="domain" description="GAG-pre-integrase" evidence="2">
    <location>
        <begin position="64"/>
        <end position="136"/>
    </location>
</feature>
<proteinExistence type="predicted"/>
<feature type="compositionally biased region" description="Low complexity" evidence="1">
    <location>
        <begin position="372"/>
        <end position="384"/>
    </location>
</feature>
<comment type="caution">
    <text evidence="4">The sequence shown here is derived from an EMBL/GenBank/DDBJ whole genome shotgun (WGS) entry which is preliminary data.</text>
</comment>
<dbReference type="Proteomes" id="UP001151760">
    <property type="component" value="Unassembled WGS sequence"/>
</dbReference>
<dbReference type="InterPro" id="IPR025724">
    <property type="entry name" value="GAG-pre-integrase_dom"/>
</dbReference>
<dbReference type="PANTHER" id="PTHR11439">
    <property type="entry name" value="GAG-POL-RELATED RETROTRANSPOSON"/>
    <property type="match status" value="1"/>
</dbReference>
<dbReference type="PANTHER" id="PTHR11439:SF442">
    <property type="entry name" value="CYSTEINE-RICH RLK (RECEPTOR-LIKE PROTEIN KINASE) 8"/>
    <property type="match status" value="1"/>
</dbReference>
<dbReference type="InterPro" id="IPR036397">
    <property type="entry name" value="RNaseH_sf"/>
</dbReference>
<dbReference type="InterPro" id="IPR043502">
    <property type="entry name" value="DNA/RNA_pol_sf"/>
</dbReference>
<reference evidence="4" key="1">
    <citation type="journal article" date="2022" name="Int. J. Mol. Sci.">
        <title>Draft Genome of Tanacetum Coccineum: Genomic Comparison of Closely Related Tanacetum-Family Plants.</title>
        <authorList>
            <person name="Yamashiro T."/>
            <person name="Shiraishi A."/>
            <person name="Nakayama K."/>
            <person name="Satake H."/>
        </authorList>
    </citation>
    <scope>NUCLEOTIDE SEQUENCE</scope>
</reference>
<dbReference type="Pfam" id="PF25597">
    <property type="entry name" value="SH3_retrovirus"/>
    <property type="match status" value="1"/>
</dbReference>
<dbReference type="InterPro" id="IPR057670">
    <property type="entry name" value="SH3_retrovirus"/>
</dbReference>
<dbReference type="CDD" id="cd09272">
    <property type="entry name" value="RNase_HI_RT_Ty1"/>
    <property type="match status" value="1"/>
</dbReference>
<sequence>MGYGDYHMGNVMISRVYYVEGLGHNLFSVGQFCDFDLEVAFRKHTCYIRDLEGVDLLKGSRGSNLYTLSLEDMMLSSPICLLSKASKTKYWLWHRRLSHLNLDSITALAKQGLVRGLPKLKFQKDHLCSACALRKSKKHTHKPKAENTIQEKLYLLHMGLCGPMRIQSINGRKYILVIVDDYSRFTWVKFLRSKDEVLEFMIKFLKMIQVCLNATVRNIRTDNGIDALCFPTNDSEDLDKLKPKADIGIFVGYAPAKKAYRIYNKRTRLIIETICVDFDELTAMASELFSSGPGPQLLTPGIINSGLVPNPPYPTLYVPQTKKDLDILFHLMFDEYFNPPRSVASPVFAVVAPNPADSTGIPSSTTIDQDAPSQSTSQTPQETQSPVIFSGVKEHFHDIEVAHLDNDPFFGVPIPEPNSKESSSRDVIPTNVHSNYKEALKEACWIESMQEELNKFERLEVWELVPCPDRVMIITLKWIFKIQDNPNHAYKLKKDLSRLKQALRAGYDLLSSFLLSQKFSKGAVDPTLFTRKEGKGILLMSMMSKMSFFLGLQISQSPRGIFLNQSKYALKIIKKYGMETNDPVDTPMVEKSKLDEDPQGKAVDLTCYRGMIGSLMYLTSSRPDLVFVVCMCARYQAKPTKKHLHAVKRIFRYLRGTINMGLWYSKDSCIALTAFADADHAGCQDTRRSTSGSMQLFSNRSVSWSSKKQKSTAISSTEAEYIALSGCCAQILWMRSQLTDYGLGFNKIPLYCDNKSVIALYYNNVHHSRSKHIDIRYHFIKEQVENRVVKLYFVRTEYQLADIFIKALGRERLEFLINKLRMGSMSPKTLKRLAEEEEE</sequence>
<organism evidence="4 5">
    <name type="scientific">Tanacetum coccineum</name>
    <dbReference type="NCBI Taxonomy" id="301880"/>
    <lineage>
        <taxon>Eukaryota</taxon>
        <taxon>Viridiplantae</taxon>
        <taxon>Streptophyta</taxon>
        <taxon>Embryophyta</taxon>
        <taxon>Tracheophyta</taxon>
        <taxon>Spermatophyta</taxon>
        <taxon>Magnoliopsida</taxon>
        <taxon>eudicotyledons</taxon>
        <taxon>Gunneridae</taxon>
        <taxon>Pentapetalae</taxon>
        <taxon>asterids</taxon>
        <taxon>campanulids</taxon>
        <taxon>Asterales</taxon>
        <taxon>Asteraceae</taxon>
        <taxon>Asteroideae</taxon>
        <taxon>Anthemideae</taxon>
        <taxon>Anthemidinae</taxon>
        <taxon>Tanacetum</taxon>
    </lineage>
</organism>
<feature type="domain" description="Retroviral polymerase SH3-like" evidence="3">
    <location>
        <begin position="228"/>
        <end position="281"/>
    </location>
</feature>